<dbReference type="InterPro" id="IPR056884">
    <property type="entry name" value="NPHP3-like_N"/>
</dbReference>
<accession>A0A4R8Q5D5</accession>
<dbReference type="GO" id="GO:0008270">
    <property type="term" value="F:zinc ion binding"/>
    <property type="evidence" value="ECO:0007669"/>
    <property type="project" value="UniProtKB-KW"/>
</dbReference>
<dbReference type="AlphaFoldDB" id="A0A4R8Q5D5"/>
<organism evidence="8 9">
    <name type="scientific">Colletotrichum spinosum</name>
    <dbReference type="NCBI Taxonomy" id="1347390"/>
    <lineage>
        <taxon>Eukaryota</taxon>
        <taxon>Fungi</taxon>
        <taxon>Dikarya</taxon>
        <taxon>Ascomycota</taxon>
        <taxon>Pezizomycotina</taxon>
        <taxon>Sordariomycetes</taxon>
        <taxon>Hypocreomycetidae</taxon>
        <taxon>Glomerellales</taxon>
        <taxon>Glomerellaceae</taxon>
        <taxon>Colletotrichum</taxon>
        <taxon>Colletotrichum orbiculare species complex</taxon>
    </lineage>
</organism>
<dbReference type="InterPro" id="IPR054471">
    <property type="entry name" value="GPIID_WHD"/>
</dbReference>
<dbReference type="Gene3D" id="3.30.160.60">
    <property type="entry name" value="Classic Zinc Finger"/>
    <property type="match status" value="2"/>
</dbReference>
<gene>
    <name evidence="8" type="primary">egr1</name>
    <name evidence="8" type="ORF">C8035_v011834</name>
</gene>
<evidence type="ECO:0000259" key="7">
    <source>
        <dbReference type="PROSITE" id="PS50157"/>
    </source>
</evidence>
<keyword evidence="4" id="KW-0862">Zinc</keyword>
<evidence type="ECO:0000256" key="4">
    <source>
        <dbReference type="ARBA" id="ARBA00022833"/>
    </source>
</evidence>
<evidence type="ECO:0000256" key="2">
    <source>
        <dbReference type="ARBA" id="ARBA00022737"/>
    </source>
</evidence>
<evidence type="ECO:0000313" key="8">
    <source>
        <dbReference type="EMBL" id="TDZ33408.1"/>
    </source>
</evidence>
<dbReference type="InterPro" id="IPR036236">
    <property type="entry name" value="Znf_C2H2_sf"/>
</dbReference>
<name>A0A4R8Q5D5_9PEZI</name>
<keyword evidence="3 5" id="KW-0863">Zinc-finger</keyword>
<evidence type="ECO:0000256" key="6">
    <source>
        <dbReference type="SAM" id="MobiDB-lite"/>
    </source>
</evidence>
<feature type="domain" description="C2H2-type" evidence="7">
    <location>
        <begin position="966"/>
        <end position="993"/>
    </location>
</feature>
<dbReference type="Proteomes" id="UP000295083">
    <property type="component" value="Unassembled WGS sequence"/>
</dbReference>
<protein>
    <submittedName>
        <fullName evidence="8">Early growth response protein 1</fullName>
    </submittedName>
</protein>
<dbReference type="Pfam" id="PF24883">
    <property type="entry name" value="NPHP3_N"/>
    <property type="match status" value="1"/>
</dbReference>
<dbReference type="PROSITE" id="PS50157">
    <property type="entry name" value="ZINC_FINGER_C2H2_2"/>
    <property type="match status" value="2"/>
</dbReference>
<dbReference type="InterPro" id="IPR013087">
    <property type="entry name" value="Znf_C2H2_type"/>
</dbReference>
<reference evidence="8 9" key="1">
    <citation type="submission" date="2018-11" db="EMBL/GenBank/DDBJ databases">
        <title>Genome sequence and assembly of Colletotrichum spinosum.</title>
        <authorList>
            <person name="Gan P."/>
            <person name="Shirasu K."/>
        </authorList>
    </citation>
    <scope>NUCLEOTIDE SEQUENCE [LARGE SCALE GENOMIC DNA]</scope>
    <source>
        <strain evidence="8 9">CBS 515.97</strain>
    </source>
</reference>
<dbReference type="SMART" id="SM00355">
    <property type="entry name" value="ZnF_C2H2"/>
    <property type="match status" value="3"/>
</dbReference>
<keyword evidence="9" id="KW-1185">Reference proteome</keyword>
<keyword evidence="2" id="KW-0677">Repeat</keyword>
<dbReference type="InterPro" id="IPR027417">
    <property type="entry name" value="P-loop_NTPase"/>
</dbReference>
<dbReference type="Gene3D" id="3.40.50.300">
    <property type="entry name" value="P-loop containing nucleotide triphosphate hydrolases"/>
    <property type="match status" value="1"/>
</dbReference>
<dbReference type="FunFam" id="3.30.160.60:FF:000202">
    <property type="entry name" value="Zinc finger protein 574"/>
    <property type="match status" value="1"/>
</dbReference>
<dbReference type="PROSITE" id="PS00028">
    <property type="entry name" value="ZINC_FINGER_C2H2_1"/>
    <property type="match status" value="2"/>
</dbReference>
<evidence type="ECO:0000313" key="9">
    <source>
        <dbReference type="Proteomes" id="UP000295083"/>
    </source>
</evidence>
<evidence type="ECO:0000256" key="5">
    <source>
        <dbReference type="PROSITE-ProRule" id="PRU00042"/>
    </source>
</evidence>
<evidence type="ECO:0000256" key="1">
    <source>
        <dbReference type="ARBA" id="ARBA00022723"/>
    </source>
</evidence>
<dbReference type="GO" id="GO:0032502">
    <property type="term" value="P:developmental process"/>
    <property type="evidence" value="ECO:0007669"/>
    <property type="project" value="UniProtKB-ARBA"/>
</dbReference>
<dbReference type="Pfam" id="PF22939">
    <property type="entry name" value="WHD_GPIID"/>
    <property type="match status" value="1"/>
</dbReference>
<dbReference type="EMBL" id="QAPG01000065">
    <property type="protein sequence ID" value="TDZ33408.1"/>
    <property type="molecule type" value="Genomic_DNA"/>
</dbReference>
<dbReference type="PANTHER" id="PTHR10039">
    <property type="entry name" value="AMELOGENIN"/>
    <property type="match status" value="1"/>
</dbReference>
<sequence length="1021" mass="115799">MSASPRGVGLHFGPEDRTLVEAARKFKAALDPKHAQDFEESTRALVCGDLRLLQAQQQETNALMNLRRVQMFLDGVTSLQTVLTELGFPEVGEVMACIWGPMRFLFKTANVNERALDHILEVYQRLGLQILDLTEYRRLFAACPPARVALVYIYQDILSFHAIAYKLFSLRSSLWAKLQRATWRDLENTFDHLAATLKQHAQFIEQHGSPLRDRHAGAGARTDSGYLDGGPVDLSAREIHRYKSGYDQARHRFRAEEARRKLNQKERVLRWVDAPGKTEQLHASFRQTRALCPESGSWIWGHHDEVSNWMTEDPPAYSTVWVHGRKGLGKTTLASHIVDNLRSRAAKPNDGGDVPDGARVCYFYCQDQDDELAKYLGILKGLLHQLVSAAAIVTDDDDDENDPTNGDAALLLLPFCEDKVSSTGGSTLQNAETAQQLLEVLFEHGGPRLYVVVDGLDECAAATEVQQTVDFLTKQVARCDALAQGRLRVLLVSQSTTEMRKVMARCGRDAAGVVELEADDNKEDIRLFVRRKLKTRHFNLSPDDEQVIEDRVVNQSEGLFLYAHLAMEYLLKQMNKRDLLSKVGRGMLPDGIAKMYDELLATIKARLEEKSPQHWEKAKLLLGWLVCAHRPLKWHEIQAILAFDPDSRVVDFDMGMIREDNIDDFLGSLVQVLKGDNIRLLHSTAREHLVNTRYIKAESVQCDLAALCLRYLSLRCFAAPDYPEDERRTDIVHGYFSFQDYATAQWWKHVTSVIQHCRSVFPASGLPPDVYHDDHYTVLLSESLDAFVSAYDGDLRPLDNVHPDLPADHLAPFQDLPFHAALARLYNHIYTHQNRPFEERNKLGIPRLDAAVAASRALIELDHARPGARTLGADTMAAYYGPNAFKCPRALCRFYHDGFAAARDRDAHRDRHDRPYVCPRRDCSFAPFGFSSGKDQQRHVRTYHPDLGDGPSAFLQMSRRVEQARFRCNICSKSFTRNINLKGHERSHFGERPYACSTCGKAFARLNDCRRHEKIHKRNAA</sequence>
<dbReference type="SUPFAM" id="SSF52540">
    <property type="entry name" value="P-loop containing nucleoside triphosphate hydrolases"/>
    <property type="match status" value="1"/>
</dbReference>
<feature type="domain" description="C2H2-type" evidence="7">
    <location>
        <begin position="994"/>
        <end position="1021"/>
    </location>
</feature>
<proteinExistence type="predicted"/>
<comment type="caution">
    <text evidence="8">The sequence shown here is derived from an EMBL/GenBank/DDBJ whole genome shotgun (WGS) entry which is preliminary data.</text>
</comment>
<keyword evidence="1" id="KW-0479">Metal-binding</keyword>
<evidence type="ECO:0000256" key="3">
    <source>
        <dbReference type="ARBA" id="ARBA00022771"/>
    </source>
</evidence>
<feature type="region of interest" description="Disordered" evidence="6">
    <location>
        <begin position="208"/>
        <end position="229"/>
    </location>
</feature>
<dbReference type="PANTHER" id="PTHR10039:SF14">
    <property type="entry name" value="NACHT DOMAIN-CONTAINING PROTEIN"/>
    <property type="match status" value="1"/>
</dbReference>
<dbReference type="Pfam" id="PF00096">
    <property type="entry name" value="zf-C2H2"/>
    <property type="match status" value="1"/>
</dbReference>
<dbReference type="SUPFAM" id="SSF57667">
    <property type="entry name" value="beta-beta-alpha zinc fingers"/>
    <property type="match status" value="1"/>
</dbReference>